<protein>
    <submittedName>
        <fullName evidence="1">Uncharacterized protein</fullName>
    </submittedName>
</protein>
<dbReference type="Proteomes" id="UP000198828">
    <property type="component" value="Unassembled WGS sequence"/>
</dbReference>
<sequence>MVLLIMFIMLISALFLLYLSNIEYFIVNSSLNSIQAFYLSEGKINMVLKDEKYYKEQLLPRIETFIRLGRITPIYDRNILIDSEDLFKGDSNKIVTVNFKKEDRMIMELETYSVCNNVKQDISAKLTIINDFFEMRNPVLSIDRIPQDRIEEFENYLAYLEENIIFEESPSGIIILEAMDYNRVEINQLMDGRTSIMYFRNGMEKPIKEEILISNEMILIIRDGYVTPTLTIESERELDEVILKGILYIEGDLEINCNFDFSGILILNRGSIYVNTLNEVNVDGVVLLKDLSTIPFEKNGINANYDFDIIRKYGIYLPKFVDPKIEIIKN</sequence>
<dbReference type="RefSeq" id="WP_093754217.1">
    <property type="nucleotide sequence ID" value="NZ_FNNG01000013.1"/>
</dbReference>
<gene>
    <name evidence="1" type="ORF">SAMN05660923_02514</name>
</gene>
<accession>A0A1H3CPG2</accession>
<evidence type="ECO:0000313" key="1">
    <source>
        <dbReference type="EMBL" id="SDX56017.1"/>
    </source>
</evidence>
<keyword evidence="2" id="KW-1185">Reference proteome</keyword>
<proteinExistence type="predicted"/>
<evidence type="ECO:0000313" key="2">
    <source>
        <dbReference type="Proteomes" id="UP000198828"/>
    </source>
</evidence>
<dbReference type="OrthoDB" id="1706969at2"/>
<dbReference type="EMBL" id="FNNG01000013">
    <property type="protein sequence ID" value="SDX56017.1"/>
    <property type="molecule type" value="Genomic_DNA"/>
</dbReference>
<reference evidence="1 2" key="1">
    <citation type="submission" date="2016-10" db="EMBL/GenBank/DDBJ databases">
        <authorList>
            <person name="de Groot N.N."/>
        </authorList>
    </citation>
    <scope>NUCLEOTIDE SEQUENCE [LARGE SCALE GENOMIC DNA]</scope>
    <source>
        <strain evidence="1 2">DSM 23310</strain>
    </source>
</reference>
<dbReference type="AlphaFoldDB" id="A0A1H3CPG2"/>
<organism evidence="1 2">
    <name type="scientific">Tepidimicrobium xylanilyticum</name>
    <dbReference type="NCBI Taxonomy" id="1123352"/>
    <lineage>
        <taxon>Bacteria</taxon>
        <taxon>Bacillati</taxon>
        <taxon>Bacillota</taxon>
        <taxon>Tissierellia</taxon>
        <taxon>Tissierellales</taxon>
        <taxon>Tepidimicrobiaceae</taxon>
        <taxon>Tepidimicrobium</taxon>
    </lineage>
</organism>
<name>A0A1H3CPG2_9FIRM</name>